<dbReference type="EMBL" id="AP013068">
    <property type="protein sequence ID" value="BAN51109.1"/>
    <property type="molecule type" value="Genomic_DNA"/>
</dbReference>
<dbReference type="OrthoDB" id="9156142at2"/>
<dbReference type="STRING" id="1245471.PCA10_53770"/>
<organism evidence="1 2">
    <name type="scientific">Metapseudomonas resinovorans NBRC 106553</name>
    <dbReference type="NCBI Taxonomy" id="1245471"/>
    <lineage>
        <taxon>Bacteria</taxon>
        <taxon>Pseudomonadati</taxon>
        <taxon>Pseudomonadota</taxon>
        <taxon>Gammaproteobacteria</taxon>
        <taxon>Pseudomonadales</taxon>
        <taxon>Pseudomonadaceae</taxon>
        <taxon>Metapseudomonas</taxon>
    </lineage>
</organism>
<name>S6BQ15_METRE</name>
<evidence type="ECO:0000313" key="1">
    <source>
        <dbReference type="EMBL" id="BAN51109.1"/>
    </source>
</evidence>
<dbReference type="HOGENOM" id="CLU_2603342_0_0_6"/>
<dbReference type="Proteomes" id="UP000015503">
    <property type="component" value="Chromosome"/>
</dbReference>
<evidence type="ECO:0000313" key="2">
    <source>
        <dbReference type="Proteomes" id="UP000015503"/>
    </source>
</evidence>
<dbReference type="KEGG" id="pre:PCA10_53770"/>
<reference evidence="1 2" key="1">
    <citation type="journal article" date="2013" name="Genome Announc.">
        <title>Complete Genome Sequence of the Carbazole Degrader Pseudomonas resinovorans Strain CA10 (NBRC 106553).</title>
        <authorList>
            <person name="Shintani M."/>
            <person name="Hosoyama A."/>
            <person name="Ohji S."/>
            <person name="Tsuchikane K."/>
            <person name="Takarada H."/>
            <person name="Yamazoe A."/>
            <person name="Fujita N."/>
            <person name="Nojiri H."/>
        </authorList>
    </citation>
    <scope>NUCLEOTIDE SEQUENCE [LARGE SCALE GENOMIC DNA]</scope>
    <source>
        <strain evidence="1 2">NBRC 106553</strain>
    </source>
</reference>
<dbReference type="AlphaFoldDB" id="S6BQ15"/>
<protein>
    <submittedName>
        <fullName evidence="1">Uncharacterized protein</fullName>
    </submittedName>
</protein>
<keyword evidence="2" id="KW-1185">Reference proteome</keyword>
<gene>
    <name evidence="1" type="ORF">PCA10_53770</name>
</gene>
<proteinExistence type="predicted"/>
<sequence>MARTERLTVAEVLERAEMIDRNLDAWECTSPNVVRELGGRDALPNLSEMTCIGPVPRLDQETWERASLEYECLRNSPAD</sequence>
<dbReference type="PATRIC" id="fig|1245471.3.peg.5454"/>
<accession>S6BQ15</accession>